<proteinExistence type="predicted"/>
<dbReference type="Proteomes" id="UP000005631">
    <property type="component" value="Chromosome"/>
</dbReference>
<dbReference type="RefSeq" id="WP_014200522.1">
    <property type="nucleotide sequence ID" value="NC_016599.1"/>
</dbReference>
<dbReference type="KEGG" id="oho:Oweho_0139"/>
<protein>
    <recommendedName>
        <fullName evidence="4">Ig-like domain-containing protein</fullName>
    </recommendedName>
</protein>
<evidence type="ECO:0000313" key="2">
    <source>
        <dbReference type="EMBL" id="AEV31161.1"/>
    </source>
</evidence>
<evidence type="ECO:0000256" key="1">
    <source>
        <dbReference type="SAM" id="SignalP"/>
    </source>
</evidence>
<evidence type="ECO:0000313" key="3">
    <source>
        <dbReference type="Proteomes" id="UP000005631"/>
    </source>
</evidence>
<dbReference type="OrthoDB" id="631648at2"/>
<evidence type="ECO:0008006" key="4">
    <source>
        <dbReference type="Google" id="ProtNLM"/>
    </source>
</evidence>
<sequence>MKNLFRILIVTMISLMAFQSRASHLLGGEIIWECTANGKYDFTMIVYRECGAGAIPLPGNQTINGPVNIPMTRQSIVEVSPVCLGGGSISCNTSPSGKGAVEKHTFKSNSPVTLSGVPPAGGWIFSWFQSARPGTVVNITPGNYFLRAIMYPYQPVGATAPLNSNPCYDNSPKFQELGSITICTGSPFTYNHLVADKDLDSLFVRFAEPWTAANTPVNWDPGYSFQSPYPSNLTNPANGPVVLNSKTGEISMDIQVAQDGSYASCYEVEAWKCGVDGNGVIRPIKVASVFRDVVIITANGCATNNEPSAFIDTSTYRNIKQLGPKTYKTSVYPGDTINFRLSATDTDINPSTFLPQKITFDAAGLTVSGPGKSYASGVGCDGGAPCATFTPVAPQVGYVKALNNNIEFFWVPDCQHLSVDGNFCNPINTFFFSMRMQDDGCPAPEIALTTFIVDVLPGDPSPLNLTCLNVDSVSGDRKLGWEKATIDSALDFNYYMVLAGPNSTGGYDTIQKIYDIDSLGTIVSGSGGYNNFYIIKSTGKCDFLSLPSDTLTVMDLTMNVIVTPLGDYADLSWTKLSDPLPYTSEGLYQVWQEVPAGSGNWKQVGQTNGTTYVDTVQVCDLFVNYQVRVADTTLLYCGSGSNLQKGRFSDKSNDDPLQLDSVSVNANGNSIISWNDTKNGDVVVYYLFFNDPKLGWQIVDTIPEGTPMPHEWTNSEADTRSEEFRIISADSCGNF</sequence>
<dbReference type="AlphaFoldDB" id="G8R6L8"/>
<dbReference type="EMBL" id="CP003156">
    <property type="protein sequence ID" value="AEV31161.1"/>
    <property type="molecule type" value="Genomic_DNA"/>
</dbReference>
<dbReference type="HOGENOM" id="CLU_377152_0_0_10"/>
<accession>G8R6L8</accession>
<dbReference type="eggNOG" id="COG3209">
    <property type="taxonomic scope" value="Bacteria"/>
</dbReference>
<feature type="chain" id="PRO_5003515573" description="Ig-like domain-containing protein" evidence="1">
    <location>
        <begin position="23"/>
        <end position="735"/>
    </location>
</feature>
<feature type="signal peptide" evidence="1">
    <location>
        <begin position="1"/>
        <end position="22"/>
    </location>
</feature>
<reference evidence="2 3" key="1">
    <citation type="journal article" date="2012" name="Stand. Genomic Sci.">
        <title>Genome sequence of the orange-pigmented seawater bacterium Owenweeksia hongkongensis type strain (UST20020801(T)).</title>
        <authorList>
            <person name="Riedel T."/>
            <person name="Held B."/>
            <person name="Nolan M."/>
            <person name="Lucas S."/>
            <person name="Lapidus A."/>
            <person name="Tice H."/>
            <person name="Del Rio T.G."/>
            <person name="Cheng J.F."/>
            <person name="Han C."/>
            <person name="Tapia R."/>
            <person name="Goodwin L.A."/>
            <person name="Pitluck S."/>
            <person name="Liolios K."/>
            <person name="Mavromatis K."/>
            <person name="Pagani I."/>
            <person name="Ivanova N."/>
            <person name="Mikhailova N."/>
            <person name="Pati A."/>
            <person name="Chen A."/>
            <person name="Palaniappan K."/>
            <person name="Rohde M."/>
            <person name="Tindall B.J."/>
            <person name="Detter J.C."/>
            <person name="Goker M."/>
            <person name="Woyke T."/>
            <person name="Bristow J."/>
            <person name="Eisen J.A."/>
            <person name="Markowitz V."/>
            <person name="Hugenholtz P."/>
            <person name="Klenk H.P."/>
            <person name="Kyrpides N.C."/>
        </authorList>
    </citation>
    <scope>NUCLEOTIDE SEQUENCE</scope>
    <source>
        <strain evidence="3">DSM 17368 / JCM 12287 / NRRL B-23963</strain>
    </source>
</reference>
<keyword evidence="3" id="KW-1185">Reference proteome</keyword>
<organism evidence="2 3">
    <name type="scientific">Owenweeksia hongkongensis (strain DSM 17368 / CIP 108786 / JCM 12287 / NRRL B-23963 / UST20020801)</name>
    <dbReference type="NCBI Taxonomy" id="926562"/>
    <lineage>
        <taxon>Bacteria</taxon>
        <taxon>Pseudomonadati</taxon>
        <taxon>Bacteroidota</taxon>
        <taxon>Flavobacteriia</taxon>
        <taxon>Flavobacteriales</taxon>
        <taxon>Owenweeksiaceae</taxon>
        <taxon>Owenweeksia</taxon>
    </lineage>
</organism>
<name>G8R6L8_OWEHD</name>
<gene>
    <name evidence="2" type="ordered locus">Oweho_0139</name>
</gene>
<dbReference type="STRING" id="926562.Oweho_0139"/>
<keyword evidence="1" id="KW-0732">Signal</keyword>